<evidence type="ECO:0000313" key="2">
    <source>
        <dbReference type="EMBL" id="KMU92299.1"/>
    </source>
</evidence>
<dbReference type="VEuPathDB" id="FungiDB:CIHG_09982"/>
<organism evidence="2 3">
    <name type="scientific">Coccidioides immitis H538.4</name>
    <dbReference type="NCBI Taxonomy" id="396776"/>
    <lineage>
        <taxon>Eukaryota</taxon>
        <taxon>Fungi</taxon>
        <taxon>Dikarya</taxon>
        <taxon>Ascomycota</taxon>
        <taxon>Pezizomycotina</taxon>
        <taxon>Eurotiomycetes</taxon>
        <taxon>Eurotiomycetidae</taxon>
        <taxon>Onygenales</taxon>
        <taxon>Onygenaceae</taxon>
        <taxon>Coccidioides</taxon>
    </lineage>
</organism>
<accession>A0A0J8S7E7</accession>
<dbReference type="EMBL" id="DS017063">
    <property type="protein sequence ID" value="KMU92299.1"/>
    <property type="molecule type" value="Genomic_DNA"/>
</dbReference>
<evidence type="ECO:0000256" key="1">
    <source>
        <dbReference type="SAM" id="MobiDB-lite"/>
    </source>
</evidence>
<feature type="compositionally biased region" description="Polar residues" evidence="1">
    <location>
        <begin position="37"/>
        <end position="46"/>
    </location>
</feature>
<proteinExistence type="predicted"/>
<sequence length="184" mass="20396">MDGAIPSESNAVMRLRVKSSHGGVSRLWRKGEELNTREQQSGSSPPQEVHINLERQTIGAGDALPLKTSSRKPVGDAFGRRHALRSRSISDVLVWQAPGYFAANVASFSKATRRIYVECLHIGRKHKPEHRKRSGRIRIHIVFNEAQELPSRPTGLGYSILLCLGCLFFNNLSGTEHAVNYGAL</sequence>
<evidence type="ECO:0000313" key="3">
    <source>
        <dbReference type="Proteomes" id="UP000054563"/>
    </source>
</evidence>
<name>A0A0J8S7E7_COCIT</name>
<reference evidence="3" key="1">
    <citation type="journal article" date="2010" name="Genome Res.">
        <title>Population genomic sequencing of Coccidioides fungi reveals recent hybridization and transposon control.</title>
        <authorList>
            <person name="Neafsey D.E."/>
            <person name="Barker B.M."/>
            <person name="Sharpton T.J."/>
            <person name="Stajich J.E."/>
            <person name="Park D.J."/>
            <person name="Whiston E."/>
            <person name="Hung C.-Y."/>
            <person name="McMahan C."/>
            <person name="White J."/>
            <person name="Sykes S."/>
            <person name="Heiman D."/>
            <person name="Young S."/>
            <person name="Zeng Q."/>
            <person name="Abouelleil A."/>
            <person name="Aftuck L."/>
            <person name="Bessette D."/>
            <person name="Brown A."/>
            <person name="FitzGerald M."/>
            <person name="Lui A."/>
            <person name="Macdonald J.P."/>
            <person name="Priest M."/>
            <person name="Orbach M.J."/>
            <person name="Galgiani J.N."/>
            <person name="Kirkland T.N."/>
            <person name="Cole G.T."/>
            <person name="Birren B.W."/>
            <person name="Henn M.R."/>
            <person name="Taylor J.W."/>
            <person name="Rounsley S.D."/>
        </authorList>
    </citation>
    <scope>NUCLEOTIDE SEQUENCE [LARGE SCALE GENOMIC DNA]</scope>
    <source>
        <strain evidence="3">H538.4</strain>
    </source>
</reference>
<feature type="region of interest" description="Disordered" evidence="1">
    <location>
        <begin position="27"/>
        <end position="49"/>
    </location>
</feature>
<gene>
    <name evidence="2" type="ORF">CIHG_09982</name>
</gene>
<dbReference type="AlphaFoldDB" id="A0A0J8S7E7"/>
<protein>
    <submittedName>
        <fullName evidence="2">Uncharacterized protein</fullName>
    </submittedName>
</protein>
<dbReference type="Proteomes" id="UP000054563">
    <property type="component" value="Unassembled WGS sequence"/>
</dbReference>